<dbReference type="EMBL" id="CAJMWX010001045">
    <property type="protein sequence ID" value="CAE6454219.1"/>
    <property type="molecule type" value="Genomic_DNA"/>
</dbReference>
<accession>A0A8H3BE99</accession>
<comment type="caution">
    <text evidence="1">The sequence shown here is derived from an EMBL/GenBank/DDBJ whole genome shotgun (WGS) entry which is preliminary data.</text>
</comment>
<dbReference type="InterPro" id="IPR029063">
    <property type="entry name" value="SAM-dependent_MTases_sf"/>
</dbReference>
<evidence type="ECO:0008006" key="3">
    <source>
        <dbReference type="Google" id="ProtNLM"/>
    </source>
</evidence>
<dbReference type="Gene3D" id="3.40.50.150">
    <property type="entry name" value="Vaccinia Virus protein VP39"/>
    <property type="match status" value="1"/>
</dbReference>
<evidence type="ECO:0000313" key="2">
    <source>
        <dbReference type="Proteomes" id="UP000663888"/>
    </source>
</evidence>
<reference evidence="1" key="1">
    <citation type="submission" date="2021-01" db="EMBL/GenBank/DDBJ databases">
        <authorList>
            <person name="Kaushik A."/>
        </authorList>
    </citation>
    <scope>NUCLEOTIDE SEQUENCE</scope>
    <source>
        <strain evidence="1">AG4-R118</strain>
    </source>
</reference>
<gene>
    <name evidence="1" type="ORF">RDB_LOCUS73525</name>
</gene>
<dbReference type="SUPFAM" id="SSF53335">
    <property type="entry name" value="S-adenosyl-L-methionine-dependent methyltransferases"/>
    <property type="match status" value="1"/>
</dbReference>
<dbReference type="AlphaFoldDB" id="A0A8H3BE99"/>
<dbReference type="Proteomes" id="UP000663888">
    <property type="component" value="Unassembled WGS sequence"/>
</dbReference>
<name>A0A8H3BE99_9AGAM</name>
<protein>
    <recommendedName>
        <fullName evidence="3">S-adenosyl-L-methionine-dependent methyltransferase</fullName>
    </recommendedName>
</protein>
<organism evidence="1 2">
    <name type="scientific">Rhizoctonia solani</name>
    <dbReference type="NCBI Taxonomy" id="456999"/>
    <lineage>
        <taxon>Eukaryota</taxon>
        <taxon>Fungi</taxon>
        <taxon>Dikarya</taxon>
        <taxon>Basidiomycota</taxon>
        <taxon>Agaricomycotina</taxon>
        <taxon>Agaricomycetes</taxon>
        <taxon>Cantharellales</taxon>
        <taxon>Ceratobasidiaceae</taxon>
        <taxon>Rhizoctonia</taxon>
    </lineage>
</organism>
<proteinExistence type="predicted"/>
<evidence type="ECO:0000313" key="1">
    <source>
        <dbReference type="EMBL" id="CAE6454219.1"/>
    </source>
</evidence>
<sequence>MQGSTHAIDVGHATGESLLLHLTHPEVPRPSQVFGITSLKFQHERAAARIIETSYPDEIKIQLYLGDAVYRPAADAPLSPQSSVQIMRHPLEPKDGDHSLIHPYYTSIIALDCAYHFRTRESFLAQSILSLAPGGSIALADMCVDTSTPNPTVRALRRLYYNLFSICPANMITIQGYKETMEGLGYQNVTIEDISPCVFPGFTAFLEKRGVGWWIFARMIMVWWKLCGARFIIASGERSSRTGP</sequence>